<sequence length="60" mass="6704">MIVVGRVQVRAVCVVMQMMIRTALTALLTAGRTAINIEIANDAKIENHENYLALRHPCRN</sequence>
<protein>
    <submittedName>
        <fullName evidence="1">Unannotated protein</fullName>
    </submittedName>
</protein>
<accession>A0A6J6Y001</accession>
<name>A0A6J6Y001_9ZZZZ</name>
<dbReference type="EMBL" id="CAFAAG010000125">
    <property type="protein sequence ID" value="CAB4800838.1"/>
    <property type="molecule type" value="Genomic_DNA"/>
</dbReference>
<organism evidence="1">
    <name type="scientific">freshwater metagenome</name>
    <dbReference type="NCBI Taxonomy" id="449393"/>
    <lineage>
        <taxon>unclassified sequences</taxon>
        <taxon>metagenomes</taxon>
        <taxon>ecological metagenomes</taxon>
    </lineage>
</organism>
<reference evidence="1" key="1">
    <citation type="submission" date="2020-05" db="EMBL/GenBank/DDBJ databases">
        <authorList>
            <person name="Chiriac C."/>
            <person name="Salcher M."/>
            <person name="Ghai R."/>
            <person name="Kavagutti S V."/>
        </authorList>
    </citation>
    <scope>NUCLEOTIDE SEQUENCE</scope>
</reference>
<evidence type="ECO:0000313" key="1">
    <source>
        <dbReference type="EMBL" id="CAB4800838.1"/>
    </source>
</evidence>
<dbReference type="AlphaFoldDB" id="A0A6J6Y001"/>
<proteinExistence type="predicted"/>
<gene>
    <name evidence="1" type="ORF">UFOPK2975_01241</name>
</gene>